<protein>
    <recommendedName>
        <fullName evidence="3">DUF3918 domain-containing protein</fullName>
    </recommendedName>
</protein>
<sequence>MQKQRGNMMPILASVGIGAAAYYSMKRKGVANVAQQMVPFAGGMGNQGKQNQNQQS</sequence>
<dbReference type="Proteomes" id="UP001235343">
    <property type="component" value="Unassembled WGS sequence"/>
</dbReference>
<reference evidence="1 2" key="1">
    <citation type="submission" date="2023-06" db="EMBL/GenBank/DDBJ databases">
        <title>Aquibacillus rhizosphaerae LR5S19.</title>
        <authorList>
            <person name="Sun J.-Q."/>
        </authorList>
    </citation>
    <scope>NUCLEOTIDE SEQUENCE [LARGE SCALE GENOMIC DNA]</scope>
    <source>
        <strain evidence="1 2">LR5S19</strain>
    </source>
</reference>
<evidence type="ECO:0000313" key="1">
    <source>
        <dbReference type="EMBL" id="MDL4842218.1"/>
    </source>
</evidence>
<organism evidence="1 2">
    <name type="scientific">Aquibacillus rhizosphaerae</name>
    <dbReference type="NCBI Taxonomy" id="3051431"/>
    <lineage>
        <taxon>Bacteria</taxon>
        <taxon>Bacillati</taxon>
        <taxon>Bacillota</taxon>
        <taxon>Bacilli</taxon>
        <taxon>Bacillales</taxon>
        <taxon>Bacillaceae</taxon>
        <taxon>Aquibacillus</taxon>
    </lineage>
</organism>
<evidence type="ECO:0000313" key="2">
    <source>
        <dbReference type="Proteomes" id="UP001235343"/>
    </source>
</evidence>
<keyword evidence="2" id="KW-1185">Reference proteome</keyword>
<comment type="caution">
    <text evidence="1">The sequence shown here is derived from an EMBL/GenBank/DDBJ whole genome shotgun (WGS) entry which is preliminary data.</text>
</comment>
<gene>
    <name evidence="1" type="ORF">QQS35_17405</name>
</gene>
<proteinExistence type="predicted"/>
<dbReference type="RefSeq" id="WP_285933503.1">
    <property type="nucleotide sequence ID" value="NZ_JASTZU010000058.1"/>
</dbReference>
<evidence type="ECO:0008006" key="3">
    <source>
        <dbReference type="Google" id="ProtNLM"/>
    </source>
</evidence>
<name>A0ABT7L8L4_9BACI</name>
<accession>A0ABT7L8L4</accession>
<dbReference type="EMBL" id="JASTZU010000058">
    <property type="protein sequence ID" value="MDL4842218.1"/>
    <property type="molecule type" value="Genomic_DNA"/>
</dbReference>